<dbReference type="InterPro" id="IPR036397">
    <property type="entry name" value="RNaseH_sf"/>
</dbReference>
<dbReference type="SUPFAM" id="SSF53098">
    <property type="entry name" value="Ribonuclease H-like"/>
    <property type="match status" value="1"/>
</dbReference>
<dbReference type="InterPro" id="IPR012337">
    <property type="entry name" value="RNaseH-like_sf"/>
</dbReference>
<dbReference type="CDD" id="cd06127">
    <property type="entry name" value="DEDDh"/>
    <property type="match status" value="1"/>
</dbReference>
<evidence type="ECO:0000313" key="2">
    <source>
        <dbReference type="EMBL" id="AWU40017.1"/>
    </source>
</evidence>
<dbReference type="SMART" id="SM00479">
    <property type="entry name" value="EXOIII"/>
    <property type="match status" value="1"/>
</dbReference>
<reference evidence="2 3" key="1">
    <citation type="journal article" date="2018" name="Genome Biol. Evol.">
        <title>Parallel and Gradual Genome Erosion in the Blattabacterium Endosymbionts of Mastotermes darwiniensis and Cryptocercus Wood Roaches.</title>
        <authorList>
            <person name="Kinjo Y."/>
            <person name="Bourguignon T."/>
            <person name="Tong K.J."/>
            <person name="Kuwahara H."/>
            <person name="Lim S.J."/>
            <person name="Yoon K.B."/>
            <person name="Shigenobu S."/>
            <person name="Park Y.C."/>
            <person name="Nalepa C.A."/>
            <person name="Hongoh Y."/>
            <person name="Ohkuma M."/>
            <person name="Lo N."/>
            <person name="Tokuda G."/>
        </authorList>
    </citation>
    <scope>NUCLEOTIDE SEQUENCE [LARGE SCALE GENOMIC DNA]</scope>
    <source>
        <strain evidence="2 3">CPUsv</strain>
    </source>
</reference>
<dbReference type="Gene3D" id="3.30.420.10">
    <property type="entry name" value="Ribonuclease H-like superfamily/Ribonuclease H"/>
    <property type="match status" value="1"/>
</dbReference>
<dbReference type="EMBL" id="CP029812">
    <property type="protein sequence ID" value="AWU40017.1"/>
    <property type="molecule type" value="Genomic_DNA"/>
</dbReference>
<sequence length="256" mass="29772">MKLQLNRPICFFDIEATGINIGKDRIIEISILKIFPNGKQEDKTWLIFPEMPIPPKSTAIHGIKDEDVEGKLPFKNVAIPILKMIENTDLAGYNSNRFDIPILVEEMLRAGISFDIKKHNTIDVQVIFHKMEPRNLSAAYKYYCKKHLVKAHSSKADTFATYEILLAQLEKYKDLKKDVKSLNKFSYQKNIADLAGFIKIDENGDEIFNFGKYKGEKIFKIFEKDTNYYDWIQNSDFPLYTKKVLTSIKLRKFNNN</sequence>
<name>A0ABM6WNI6_9FLAO</name>
<dbReference type="Pfam" id="PF00929">
    <property type="entry name" value="RNase_T"/>
    <property type="match status" value="1"/>
</dbReference>
<keyword evidence="2" id="KW-0269">Exonuclease</keyword>
<accession>A0ABM6WNI6</accession>
<protein>
    <submittedName>
        <fullName evidence="2">3'-5' exonuclease</fullName>
    </submittedName>
</protein>
<proteinExistence type="predicted"/>
<dbReference type="PANTHER" id="PTHR30231">
    <property type="entry name" value="DNA POLYMERASE III SUBUNIT EPSILON"/>
    <property type="match status" value="1"/>
</dbReference>
<gene>
    <name evidence="2" type="ORF">DM808_02545</name>
</gene>
<dbReference type="InterPro" id="IPR013520">
    <property type="entry name" value="Ribonucl_H"/>
</dbReference>
<keyword evidence="2" id="KW-0378">Hydrolase</keyword>
<evidence type="ECO:0000259" key="1">
    <source>
        <dbReference type="SMART" id="SM00479"/>
    </source>
</evidence>
<evidence type="ECO:0000313" key="3">
    <source>
        <dbReference type="Proteomes" id="UP000247917"/>
    </source>
</evidence>
<dbReference type="PANTHER" id="PTHR30231:SF41">
    <property type="entry name" value="DNA POLYMERASE III SUBUNIT EPSILON"/>
    <property type="match status" value="1"/>
</dbReference>
<organism evidence="2 3">
    <name type="scientific">Blattabacterium punctulatus</name>
    <dbReference type="NCBI Taxonomy" id="164514"/>
    <lineage>
        <taxon>Bacteria</taxon>
        <taxon>Pseudomonadati</taxon>
        <taxon>Bacteroidota</taxon>
        <taxon>Flavobacteriia</taxon>
        <taxon>Flavobacteriales</taxon>
        <taxon>Blattabacteriaceae</taxon>
        <taxon>Blattabacterium</taxon>
    </lineage>
</organism>
<feature type="domain" description="Exonuclease" evidence="1">
    <location>
        <begin position="8"/>
        <end position="174"/>
    </location>
</feature>
<dbReference type="InterPro" id="IPR046768">
    <property type="entry name" value="ExoX-like_C"/>
</dbReference>
<dbReference type="RefSeq" id="WP_110495385.1">
    <property type="nucleotide sequence ID" value="NZ_CP029811.1"/>
</dbReference>
<keyword evidence="3" id="KW-1185">Reference proteome</keyword>
<dbReference type="GO" id="GO:0004527">
    <property type="term" value="F:exonuclease activity"/>
    <property type="evidence" value="ECO:0007669"/>
    <property type="project" value="UniProtKB-KW"/>
</dbReference>
<dbReference type="Pfam" id="PF20600">
    <property type="entry name" value="ExoX-like_C"/>
    <property type="match status" value="1"/>
</dbReference>
<keyword evidence="2" id="KW-0540">Nuclease</keyword>
<dbReference type="Proteomes" id="UP000247917">
    <property type="component" value="Chromosome"/>
</dbReference>